<sequence length="139" mass="14353">MTAINSITNTSFHLSNLQAATQHDGPSQAGYSTFRALSVEKTRDIDGGMQRADAKAAWHAVKESARADRAENPDAVARTVGDTSAQDPDTTPRTAGADASRDGGSLMDIVKQVAGVFGQLLNSVLPMVAKLGSLAVGGA</sequence>
<evidence type="ECO:0000256" key="1">
    <source>
        <dbReference type="SAM" id="MobiDB-lite"/>
    </source>
</evidence>
<gene>
    <name evidence="2" type="ORF">CJU94_18145</name>
</gene>
<dbReference type="KEGG" id="parb:CJU94_18145"/>
<feature type="compositionally biased region" description="Basic and acidic residues" evidence="1">
    <location>
        <begin position="63"/>
        <end position="72"/>
    </location>
</feature>
<keyword evidence="3" id="KW-1185">Reference proteome</keyword>
<proteinExistence type="predicted"/>
<accession>A0A248VLK2</accession>
<protein>
    <submittedName>
        <fullName evidence="2">Uncharacterized protein</fullName>
    </submittedName>
</protein>
<dbReference type="AlphaFoldDB" id="A0A248VLK2"/>
<reference evidence="2 3" key="1">
    <citation type="submission" date="2017-08" db="EMBL/GenBank/DDBJ databases">
        <title>Identification and genetic characteristics of simultaneous BTEX- and naphthalene-degrading Paraburkholderia sp. BN5 isolated from petroleum-contaminated soil.</title>
        <authorList>
            <person name="Lee Y."/>
            <person name="Jeon C.O."/>
        </authorList>
    </citation>
    <scope>NUCLEOTIDE SEQUENCE [LARGE SCALE GENOMIC DNA]</scope>
    <source>
        <strain evidence="2 3">BN5</strain>
    </source>
</reference>
<dbReference type="RefSeq" id="WP_095419877.1">
    <property type="nucleotide sequence ID" value="NZ_CP022989.1"/>
</dbReference>
<organism evidence="2 3">
    <name type="scientific">Paraburkholderia aromaticivorans</name>
    <dbReference type="NCBI Taxonomy" id="2026199"/>
    <lineage>
        <taxon>Bacteria</taxon>
        <taxon>Pseudomonadati</taxon>
        <taxon>Pseudomonadota</taxon>
        <taxon>Betaproteobacteria</taxon>
        <taxon>Burkholderiales</taxon>
        <taxon>Burkholderiaceae</taxon>
        <taxon>Paraburkholderia</taxon>
    </lineage>
</organism>
<name>A0A248VLK2_9BURK</name>
<dbReference type="EMBL" id="CP022989">
    <property type="protein sequence ID" value="ASV99895.1"/>
    <property type="molecule type" value="Genomic_DNA"/>
</dbReference>
<dbReference type="Proteomes" id="UP000215158">
    <property type="component" value="Chromosome 1"/>
</dbReference>
<evidence type="ECO:0000313" key="2">
    <source>
        <dbReference type="EMBL" id="ASV99895.1"/>
    </source>
</evidence>
<feature type="region of interest" description="Disordered" evidence="1">
    <location>
        <begin position="63"/>
        <end position="101"/>
    </location>
</feature>
<evidence type="ECO:0000313" key="3">
    <source>
        <dbReference type="Proteomes" id="UP000215158"/>
    </source>
</evidence>
<feature type="compositionally biased region" description="Polar residues" evidence="1">
    <location>
        <begin position="81"/>
        <end position="93"/>
    </location>
</feature>